<feature type="domain" description="Kringle" evidence="5">
    <location>
        <begin position="594"/>
        <end position="679"/>
    </location>
</feature>
<evidence type="ECO:0000313" key="7">
    <source>
        <dbReference type="Proteomes" id="UP000826195"/>
    </source>
</evidence>
<dbReference type="InterPro" id="IPR038178">
    <property type="entry name" value="Kringle_sf"/>
</dbReference>
<dbReference type="Proteomes" id="UP000826195">
    <property type="component" value="Unassembled WGS sequence"/>
</dbReference>
<dbReference type="Pfam" id="PF00051">
    <property type="entry name" value="Kringle"/>
    <property type="match status" value="3"/>
</dbReference>
<comment type="caution">
    <text evidence="6">The sequence shown here is derived from an EMBL/GenBank/DDBJ whole genome shotgun (WGS) entry which is preliminary data.</text>
</comment>
<evidence type="ECO:0000256" key="2">
    <source>
        <dbReference type="ARBA" id="ARBA00023157"/>
    </source>
</evidence>
<organism evidence="6 7">
    <name type="scientific">Cotesia glomerata</name>
    <name type="common">Lepidopteran parasitic wasp</name>
    <name type="synonym">Apanteles glomeratus</name>
    <dbReference type="NCBI Taxonomy" id="32391"/>
    <lineage>
        <taxon>Eukaryota</taxon>
        <taxon>Metazoa</taxon>
        <taxon>Ecdysozoa</taxon>
        <taxon>Arthropoda</taxon>
        <taxon>Hexapoda</taxon>
        <taxon>Insecta</taxon>
        <taxon>Pterygota</taxon>
        <taxon>Neoptera</taxon>
        <taxon>Endopterygota</taxon>
        <taxon>Hymenoptera</taxon>
        <taxon>Apocrita</taxon>
        <taxon>Ichneumonoidea</taxon>
        <taxon>Braconidae</taxon>
        <taxon>Microgastrinae</taxon>
        <taxon>Cotesia</taxon>
    </lineage>
</organism>
<feature type="domain" description="Kringle" evidence="5">
    <location>
        <begin position="37"/>
        <end position="115"/>
    </location>
</feature>
<feature type="signal peptide" evidence="4">
    <location>
        <begin position="1"/>
        <end position="24"/>
    </location>
</feature>
<accession>A0AAV7HV79</accession>
<dbReference type="InterPro" id="IPR018056">
    <property type="entry name" value="Kringle_CS"/>
</dbReference>
<dbReference type="PANTHER" id="PTHR20988">
    <property type="entry name" value="TRANSMEMBRANE PROTEIN 183A-RELATED"/>
    <property type="match status" value="1"/>
</dbReference>
<dbReference type="EMBL" id="JAHXZJ010002982">
    <property type="protein sequence ID" value="KAH0534232.1"/>
    <property type="molecule type" value="Genomic_DNA"/>
</dbReference>
<reference evidence="6 7" key="1">
    <citation type="journal article" date="2021" name="J. Hered.">
        <title>A chromosome-level genome assembly of the parasitoid wasp, Cotesia glomerata (Hymenoptera: Braconidae).</title>
        <authorList>
            <person name="Pinto B.J."/>
            <person name="Weis J.J."/>
            <person name="Gamble T."/>
            <person name="Ode P.J."/>
            <person name="Paul R."/>
            <person name="Zaspel J.M."/>
        </authorList>
    </citation>
    <scope>NUCLEOTIDE SEQUENCE [LARGE SCALE GENOMIC DNA]</scope>
    <source>
        <strain evidence="6">CgM1</strain>
    </source>
</reference>
<protein>
    <recommendedName>
        <fullName evidence="5">Kringle domain-containing protein</fullName>
    </recommendedName>
</protein>
<dbReference type="PROSITE" id="PS50070">
    <property type="entry name" value="KRINGLE_2"/>
    <property type="match status" value="4"/>
</dbReference>
<dbReference type="PRINTS" id="PR00018">
    <property type="entry name" value="KRINGLE"/>
</dbReference>
<sequence length="1313" mass="152603">MARNLRRLLVIVINLCFFKEYQQAGSNFTRCKFSQLGGDYVGTIAVTKSGIRCQMWTGIEQIHKVDERIRDIDFPDGSKSLAKNYCRNPTNDSRGLWCYTIEKSVEIEECDIPLCNYQENRVTGTGVEYGGKFKTSLSQKECKFWKTRHTIEEGNIATQTKRFPNSNFPENSRERAKNYCRNPDGDNGGPWCYVDGFYENLVNKEYCDVPLSDDRDCLVYTRSIDSYSTITKLDYSLQNITVWIKLWNPSFNYREFVLNFVDLIDVHIKDRRPDHRSNSRRDLTREKYTDLIALIEIKLRLDLFTNPNIFHEETMATLLLSHVPVPATGKVIAELWKAGAEIAFSNTLTGLIYPGLNLHTNFKHTPHLITGENWTAITISWSLGYVTISLANSTEIIYEGEYAVKDSLSTLYPDGFLYFGLAGEGILWSTDLCQETCEIHTTFGYRYLRIWPIHSSYKSYSINFFLRSSFAISIQLYQTPGMQFPYFEIKMTEKGLITIIYQETSELPIHEIKNVESSEVLDYWTWEDFNISIFGSDLYILVHKYYGGVELLDAKYDLFKTVRWFSIGSERIAHWTLYCTPESKDLSEETSPPNCIASKEEKYEGSQWFTKNFFPCVLWSSDMVPNDQKKDDLFSDGSVFNATNKCRKISFDAKTPYCYALWDSTATTAYKSDCLIPACRSASCRVVGTANDYIGTLSETRSGRRCALWLEAAKKAEKKYLNDTLYPEQSVKDASNYCRNPSQSAAGTWCYTTDPLVSRDLCQVKDCGLPGEYIFLIKGDNIGRQMYILPKYRVEGIKINVKIWIPDDPDFIIIVFDADDGLNSSYKLIIGAENNSKILLYYKSEEKDYELVKEQISVHILFIARWSEFIIKIPRGKVQIYRDATSLLFEWEHEDPLKSFLPIYYYFSTEKNLMALSYDCVSTCHVEITTTNKIEKFFPIFSEDDTNYMHPQKLEFMIRSNGDVQIPLILFPEDFEWVNRTMQVFWNTVKLLDYEHTHPFVFYFFSVKLRTGFAKWTVNCLPPVTGKINGIECVNSSGIVDKLDKTHINNPSPSESGIDYPLDLWYLISEHIKPEDVSKFSVICKSSYYVTRTGKFWFHLYKRYYKPLPYLPERLRPECMVLLHGIRACVIRTLHFTYFSSLEKVNKNPYLEQKEPHSLVKRRCCLMWHKKRENHWFYYFKLKDISNNVNNTKNNCISNIINEEFHENNMLEEVAINPENNCRILRVTCLNYGMIPLVNSLILQSVKMDLSPGFKHHRLHLNFSSNYSSKVPTHVVILSGVVDCKVIDWWHPCYPHHDRVIDIPLPTVESWDS</sequence>
<dbReference type="GO" id="GO:0019005">
    <property type="term" value="C:SCF ubiquitin ligase complex"/>
    <property type="evidence" value="ECO:0007669"/>
    <property type="project" value="TreeGrafter"/>
</dbReference>
<evidence type="ECO:0000256" key="4">
    <source>
        <dbReference type="SAM" id="SignalP"/>
    </source>
</evidence>
<dbReference type="PANTHER" id="PTHR20988:SF2">
    <property type="entry name" value="TRANSMEMBRANE PROTEIN 183A-RELATED"/>
    <property type="match status" value="1"/>
</dbReference>
<keyword evidence="4" id="KW-0732">Signal</keyword>
<comment type="caution">
    <text evidence="3">Lacks conserved residue(s) required for the propagation of feature annotation.</text>
</comment>
<feature type="domain" description="Kringle" evidence="5">
    <location>
        <begin position="120"/>
        <end position="212"/>
    </location>
</feature>
<evidence type="ECO:0000259" key="5">
    <source>
        <dbReference type="PROSITE" id="PS50070"/>
    </source>
</evidence>
<evidence type="ECO:0000256" key="3">
    <source>
        <dbReference type="PROSITE-ProRule" id="PRU00121"/>
    </source>
</evidence>
<dbReference type="InterPro" id="IPR000001">
    <property type="entry name" value="Kringle"/>
</dbReference>
<dbReference type="Gene3D" id="2.40.20.10">
    <property type="entry name" value="Plasminogen Kringle 4"/>
    <property type="match status" value="4"/>
</dbReference>
<keyword evidence="2" id="KW-1015">Disulfide bond</keyword>
<dbReference type="InterPro" id="IPR013806">
    <property type="entry name" value="Kringle-like"/>
</dbReference>
<dbReference type="PROSITE" id="PS00021">
    <property type="entry name" value="KRINGLE_1"/>
    <property type="match status" value="2"/>
</dbReference>
<feature type="domain" description="Kringle" evidence="5">
    <location>
        <begin position="688"/>
        <end position="767"/>
    </location>
</feature>
<dbReference type="InterPro" id="IPR026509">
    <property type="entry name" value="TMEM183"/>
</dbReference>
<proteinExistence type="predicted"/>
<dbReference type="SUPFAM" id="SSF57440">
    <property type="entry name" value="Kringle-like"/>
    <property type="match status" value="4"/>
</dbReference>
<dbReference type="GO" id="GO:0031647">
    <property type="term" value="P:regulation of protein stability"/>
    <property type="evidence" value="ECO:0007669"/>
    <property type="project" value="TreeGrafter"/>
</dbReference>
<keyword evidence="7" id="KW-1185">Reference proteome</keyword>
<dbReference type="CDD" id="cd00108">
    <property type="entry name" value="KR"/>
    <property type="match status" value="1"/>
</dbReference>
<name>A0AAV7HV79_COTGL</name>
<dbReference type="SMART" id="SM00130">
    <property type="entry name" value="KR"/>
    <property type="match status" value="3"/>
</dbReference>
<evidence type="ECO:0000313" key="6">
    <source>
        <dbReference type="EMBL" id="KAH0534232.1"/>
    </source>
</evidence>
<gene>
    <name evidence="6" type="ORF">KQX54_000769</name>
</gene>
<evidence type="ECO:0000256" key="1">
    <source>
        <dbReference type="ARBA" id="ARBA00022572"/>
    </source>
</evidence>
<feature type="chain" id="PRO_5043877057" description="Kringle domain-containing protein" evidence="4">
    <location>
        <begin position="25"/>
        <end position="1313"/>
    </location>
</feature>
<keyword evidence="1 3" id="KW-0420">Kringle</keyword>